<evidence type="ECO:0000313" key="2">
    <source>
        <dbReference type="Proteomes" id="UP001056778"/>
    </source>
</evidence>
<reference evidence="1" key="1">
    <citation type="submission" date="2022-04" db="EMBL/GenBank/DDBJ databases">
        <title>Chromosome-scale genome assembly of Holotrichia oblita Faldermann.</title>
        <authorList>
            <person name="Rongchong L."/>
        </authorList>
    </citation>
    <scope>NUCLEOTIDE SEQUENCE</scope>
    <source>
        <strain evidence="1">81SQS9</strain>
    </source>
</reference>
<keyword evidence="2" id="KW-1185">Reference proteome</keyword>
<name>A0ACB9TJ92_HOLOL</name>
<gene>
    <name evidence="1" type="ORF">MML48_2g00004867</name>
</gene>
<organism evidence="1 2">
    <name type="scientific">Holotrichia oblita</name>
    <name type="common">Chafer beetle</name>
    <dbReference type="NCBI Taxonomy" id="644536"/>
    <lineage>
        <taxon>Eukaryota</taxon>
        <taxon>Metazoa</taxon>
        <taxon>Ecdysozoa</taxon>
        <taxon>Arthropoda</taxon>
        <taxon>Hexapoda</taxon>
        <taxon>Insecta</taxon>
        <taxon>Pterygota</taxon>
        <taxon>Neoptera</taxon>
        <taxon>Endopterygota</taxon>
        <taxon>Coleoptera</taxon>
        <taxon>Polyphaga</taxon>
        <taxon>Scarabaeiformia</taxon>
        <taxon>Scarabaeidae</taxon>
        <taxon>Melolonthinae</taxon>
        <taxon>Holotrichia</taxon>
    </lineage>
</organism>
<protein>
    <submittedName>
        <fullName evidence="1">Uncharacterized protein</fullName>
    </submittedName>
</protein>
<proteinExistence type="predicted"/>
<accession>A0ACB9TJ92</accession>
<sequence length="331" mass="37951">MTGDLFIKWIRHFIDHVRPNSEQKALLILDVHSSHKSYEALELAQINSVVLLCLPAHCTHRLQPLDVAFFGPMHKYYNHAVTQWLRENPGPTVNIYQVSKLFNEAYEKTATLEIASSGFRATGMSPFNANIFPDHMCLPSLTTDTPEAVPVTENKILNENLKDTQEPENSRAQALIIFESTKEDQESGTANISPTEPLDHTCLPRSRDDIHKILTETCPFPQSNVRNTTKRKTGCYQDVLTETAYLQSLRDKENEKNQQQSNKKNDVKRKLVDEREKKQQQQKKSQRNVVKRKLVEDESSGEENPFRLDDDEENCACLYCNGLFSRSKSKE</sequence>
<comment type="caution">
    <text evidence="1">The sequence shown here is derived from an EMBL/GenBank/DDBJ whole genome shotgun (WGS) entry which is preliminary data.</text>
</comment>
<dbReference type="Proteomes" id="UP001056778">
    <property type="component" value="Chromosome 2"/>
</dbReference>
<evidence type="ECO:0000313" key="1">
    <source>
        <dbReference type="EMBL" id="KAI4466858.1"/>
    </source>
</evidence>
<dbReference type="EMBL" id="CM043016">
    <property type="protein sequence ID" value="KAI4466858.1"/>
    <property type="molecule type" value="Genomic_DNA"/>
</dbReference>